<evidence type="ECO:0000313" key="3">
    <source>
        <dbReference type="EMBL" id="TQJ01728.1"/>
    </source>
</evidence>
<name>A0A542DF58_AMYCI</name>
<comment type="caution">
    <text evidence="3">The sequence shown here is derived from an EMBL/GenBank/DDBJ whole genome shotgun (WGS) entry which is preliminary data.</text>
</comment>
<dbReference type="InterPro" id="IPR038694">
    <property type="entry name" value="DUF427_sf"/>
</dbReference>
<dbReference type="AlphaFoldDB" id="A0A542DF58"/>
<proteinExistence type="predicted"/>
<keyword evidence="4" id="KW-1185">Reference proteome</keyword>
<organism evidence="3 4">
    <name type="scientific">Amycolatopsis cihanbeyliensis</name>
    <dbReference type="NCBI Taxonomy" id="1128664"/>
    <lineage>
        <taxon>Bacteria</taxon>
        <taxon>Bacillati</taxon>
        <taxon>Actinomycetota</taxon>
        <taxon>Actinomycetes</taxon>
        <taxon>Pseudonocardiales</taxon>
        <taxon>Pseudonocardiaceae</taxon>
        <taxon>Amycolatopsis</taxon>
    </lineage>
</organism>
<dbReference type="PANTHER" id="PTHR34310:SF5">
    <property type="entry name" value="DUF427 DOMAIN PROTEIN (AFU_ORTHOLOGUE AFUA_3G02220)"/>
    <property type="match status" value="1"/>
</dbReference>
<sequence length="123" mass="13994">MLRAVWNGTVLAEAPRTVRMEGNHYFPPESVYTKHFTKSKAKTLCPWKGIASYYDLTTEDAVMPNAAWYYPHPSPLARRIKNHVAFDFTVTVEGEREPDSDGASGLRGVWNRLRKKSDPNHST</sequence>
<evidence type="ECO:0000256" key="1">
    <source>
        <dbReference type="SAM" id="MobiDB-lite"/>
    </source>
</evidence>
<dbReference type="InterPro" id="IPR007361">
    <property type="entry name" value="DUF427"/>
</dbReference>
<protein>
    <submittedName>
        <fullName evidence="3">Uncharacterized protein (DUF427 family)</fullName>
    </submittedName>
</protein>
<reference evidence="3 4" key="1">
    <citation type="submission" date="2019-06" db="EMBL/GenBank/DDBJ databases">
        <title>Sequencing the genomes of 1000 actinobacteria strains.</title>
        <authorList>
            <person name="Klenk H.-P."/>
        </authorList>
    </citation>
    <scope>NUCLEOTIDE SEQUENCE [LARGE SCALE GENOMIC DNA]</scope>
    <source>
        <strain evidence="3 4">DSM 45679</strain>
    </source>
</reference>
<dbReference type="Pfam" id="PF04248">
    <property type="entry name" value="NTP_transf_9"/>
    <property type="match status" value="1"/>
</dbReference>
<evidence type="ECO:0000259" key="2">
    <source>
        <dbReference type="Pfam" id="PF04248"/>
    </source>
</evidence>
<dbReference type="OrthoDB" id="285364at2"/>
<gene>
    <name evidence="3" type="ORF">FB471_1437</name>
</gene>
<dbReference type="RefSeq" id="WP_141996553.1">
    <property type="nucleotide sequence ID" value="NZ_VFML01000001.1"/>
</dbReference>
<feature type="region of interest" description="Disordered" evidence="1">
    <location>
        <begin position="94"/>
        <end position="123"/>
    </location>
</feature>
<dbReference type="Gene3D" id="2.170.150.40">
    <property type="entry name" value="Domain of unknown function (DUF427)"/>
    <property type="match status" value="1"/>
</dbReference>
<dbReference type="EMBL" id="VFML01000001">
    <property type="protein sequence ID" value="TQJ01728.1"/>
    <property type="molecule type" value="Genomic_DNA"/>
</dbReference>
<feature type="domain" description="DUF427" evidence="2">
    <location>
        <begin position="3"/>
        <end position="87"/>
    </location>
</feature>
<dbReference type="PANTHER" id="PTHR34310">
    <property type="entry name" value="DUF427 DOMAIN PROTEIN (AFU_ORTHOLOGUE AFUA_3G02220)"/>
    <property type="match status" value="1"/>
</dbReference>
<accession>A0A542DF58</accession>
<dbReference type="Proteomes" id="UP000320876">
    <property type="component" value="Unassembled WGS sequence"/>
</dbReference>
<evidence type="ECO:0000313" key="4">
    <source>
        <dbReference type="Proteomes" id="UP000320876"/>
    </source>
</evidence>